<gene>
    <name evidence="1" type="ORF">LCGC14_2261960</name>
</gene>
<reference evidence="1" key="1">
    <citation type="journal article" date="2015" name="Nature">
        <title>Complex archaea that bridge the gap between prokaryotes and eukaryotes.</title>
        <authorList>
            <person name="Spang A."/>
            <person name="Saw J.H."/>
            <person name="Jorgensen S.L."/>
            <person name="Zaremba-Niedzwiedzka K."/>
            <person name="Martijn J."/>
            <person name="Lind A.E."/>
            <person name="van Eijk R."/>
            <person name="Schleper C."/>
            <person name="Guy L."/>
            <person name="Ettema T.J."/>
        </authorList>
    </citation>
    <scope>NUCLEOTIDE SEQUENCE</scope>
</reference>
<proteinExistence type="predicted"/>
<organism evidence="1">
    <name type="scientific">marine sediment metagenome</name>
    <dbReference type="NCBI Taxonomy" id="412755"/>
    <lineage>
        <taxon>unclassified sequences</taxon>
        <taxon>metagenomes</taxon>
        <taxon>ecological metagenomes</taxon>
    </lineage>
</organism>
<dbReference type="Gene3D" id="3.40.50.150">
    <property type="entry name" value="Vaccinia Virus protein VP39"/>
    <property type="match status" value="1"/>
</dbReference>
<dbReference type="InterPro" id="IPR029063">
    <property type="entry name" value="SAM-dependent_MTases_sf"/>
</dbReference>
<evidence type="ECO:0000313" key="1">
    <source>
        <dbReference type="EMBL" id="KKL54782.1"/>
    </source>
</evidence>
<accession>A0A0F9FUI7</accession>
<evidence type="ECO:0008006" key="2">
    <source>
        <dbReference type="Google" id="ProtNLM"/>
    </source>
</evidence>
<dbReference type="AlphaFoldDB" id="A0A0F9FUI7"/>
<sequence>PFGVQAQHADRIFLDRAFSFSNVVYSIHLTSLKVQKFILNYIEKFDWKVDNVLPFNMIIEKTYPFHTQKSKKISVNVFRFIKKG</sequence>
<comment type="caution">
    <text evidence="1">The sequence shown here is derived from an EMBL/GenBank/DDBJ whole genome shotgun (WGS) entry which is preliminary data.</text>
</comment>
<dbReference type="EMBL" id="LAZR01031080">
    <property type="protein sequence ID" value="KKL54782.1"/>
    <property type="molecule type" value="Genomic_DNA"/>
</dbReference>
<feature type="non-terminal residue" evidence="1">
    <location>
        <position position="1"/>
    </location>
</feature>
<protein>
    <recommendedName>
        <fullName evidence="2">SAM-dependent methyltransferase</fullName>
    </recommendedName>
</protein>
<name>A0A0F9FUI7_9ZZZZ</name>